<gene>
    <name evidence="10" type="ORF">HNQ55_001067</name>
</gene>
<accession>A0A7X0NFL2</accession>
<evidence type="ECO:0000313" key="10">
    <source>
        <dbReference type="EMBL" id="MBB6542568.1"/>
    </source>
</evidence>
<dbReference type="InterPro" id="IPR000620">
    <property type="entry name" value="EamA_dom"/>
</dbReference>
<dbReference type="InterPro" id="IPR004626">
    <property type="entry name" value="RarD"/>
</dbReference>
<reference evidence="10 11" key="1">
    <citation type="submission" date="2020-08" db="EMBL/GenBank/DDBJ databases">
        <title>Genomic Encyclopedia of Type Strains, Phase IV (KMG-IV): sequencing the most valuable type-strain genomes for metagenomic binning, comparative biology and taxonomic classification.</title>
        <authorList>
            <person name="Goeker M."/>
        </authorList>
    </citation>
    <scope>NUCLEOTIDE SEQUENCE [LARGE SCALE GENOMIC DNA]</scope>
    <source>
        <strain evidence="10 11">DSM 26287</strain>
    </source>
</reference>
<feature type="transmembrane region" description="Helical" evidence="8">
    <location>
        <begin position="248"/>
        <end position="267"/>
    </location>
</feature>
<dbReference type="EMBL" id="JACHHU010000006">
    <property type="protein sequence ID" value="MBB6542568.1"/>
    <property type="molecule type" value="Genomic_DNA"/>
</dbReference>
<feature type="transmembrane region" description="Helical" evidence="8">
    <location>
        <begin position="216"/>
        <end position="236"/>
    </location>
</feature>
<sequence>MTPDQLKLKNQRHGVISAISAYFLWGIAPIYFKLLDSISADEIMIHRVLWSCLLLFIIVVLSGKWRSLVIALKQSPKLILQLTVTALILGVNWFLFIWAVNNDHLLDASLGYYINPLFNVALGMFFLSEKLSKWQLFAVFLAVVGVLIQVIIIGSVPIISLALAGTFGIYGLLRKRMAVDTFIGLLIESAVMLPIAVTYWYFFAASSTSNLFDNPASLNISLILAGVVTTAPLLCFTAAAKRLTLSSLGFFQYLGPSIMFLLATFYYQEPLSTAKLITFAFIWVALVIYSIDSLNAHKKRKRLA</sequence>
<dbReference type="Pfam" id="PF00892">
    <property type="entry name" value="EamA"/>
    <property type="match status" value="1"/>
</dbReference>
<keyword evidence="4" id="KW-1003">Cell membrane</keyword>
<feature type="transmembrane region" description="Helical" evidence="8">
    <location>
        <begin position="12"/>
        <end position="32"/>
    </location>
</feature>
<organism evidence="10 11">
    <name type="scientific">Thalassotalea piscium</name>
    <dbReference type="NCBI Taxonomy" id="1230533"/>
    <lineage>
        <taxon>Bacteria</taxon>
        <taxon>Pseudomonadati</taxon>
        <taxon>Pseudomonadota</taxon>
        <taxon>Gammaproteobacteria</taxon>
        <taxon>Alteromonadales</taxon>
        <taxon>Colwelliaceae</taxon>
        <taxon>Thalassotalea</taxon>
    </lineage>
</organism>
<feature type="transmembrane region" description="Helical" evidence="8">
    <location>
        <begin position="78"/>
        <end position="98"/>
    </location>
</feature>
<dbReference type="PANTHER" id="PTHR22911">
    <property type="entry name" value="ACYL-MALONYL CONDENSING ENZYME-RELATED"/>
    <property type="match status" value="1"/>
</dbReference>
<keyword evidence="5 8" id="KW-0812">Transmembrane</keyword>
<keyword evidence="3" id="KW-0813">Transport</keyword>
<dbReference type="GO" id="GO:0005886">
    <property type="term" value="C:plasma membrane"/>
    <property type="evidence" value="ECO:0007669"/>
    <property type="project" value="UniProtKB-SubCell"/>
</dbReference>
<comment type="subcellular location">
    <subcellularLocation>
        <location evidence="1">Cell membrane</location>
        <topology evidence="1">Multi-pass membrane protein</topology>
    </subcellularLocation>
</comment>
<comment type="similarity">
    <text evidence="2">Belongs to the EamA transporter family.</text>
</comment>
<feature type="transmembrane region" description="Helical" evidence="8">
    <location>
        <begin position="110"/>
        <end position="127"/>
    </location>
</feature>
<evidence type="ECO:0000256" key="5">
    <source>
        <dbReference type="ARBA" id="ARBA00022692"/>
    </source>
</evidence>
<dbReference type="NCBIfam" id="TIGR00688">
    <property type="entry name" value="rarD"/>
    <property type="match status" value="1"/>
</dbReference>
<evidence type="ECO:0000256" key="3">
    <source>
        <dbReference type="ARBA" id="ARBA00022448"/>
    </source>
</evidence>
<dbReference type="InterPro" id="IPR037185">
    <property type="entry name" value="EmrE-like"/>
</dbReference>
<evidence type="ECO:0000259" key="9">
    <source>
        <dbReference type="Pfam" id="PF00892"/>
    </source>
</evidence>
<feature type="transmembrane region" description="Helical" evidence="8">
    <location>
        <begin position="273"/>
        <end position="291"/>
    </location>
</feature>
<evidence type="ECO:0000313" key="11">
    <source>
        <dbReference type="Proteomes" id="UP000537141"/>
    </source>
</evidence>
<evidence type="ECO:0000256" key="1">
    <source>
        <dbReference type="ARBA" id="ARBA00004651"/>
    </source>
</evidence>
<keyword evidence="7 8" id="KW-0472">Membrane</keyword>
<comment type="caution">
    <text evidence="10">The sequence shown here is derived from an EMBL/GenBank/DDBJ whole genome shotgun (WGS) entry which is preliminary data.</text>
</comment>
<feature type="domain" description="EamA" evidence="9">
    <location>
        <begin position="14"/>
        <end position="148"/>
    </location>
</feature>
<evidence type="ECO:0000256" key="7">
    <source>
        <dbReference type="ARBA" id="ARBA00023136"/>
    </source>
</evidence>
<name>A0A7X0NFL2_9GAMM</name>
<evidence type="ECO:0000256" key="8">
    <source>
        <dbReference type="SAM" id="Phobius"/>
    </source>
</evidence>
<keyword evidence="11" id="KW-1185">Reference proteome</keyword>
<feature type="transmembrane region" description="Helical" evidence="8">
    <location>
        <begin position="44"/>
        <end position="66"/>
    </location>
</feature>
<feature type="transmembrane region" description="Helical" evidence="8">
    <location>
        <begin position="134"/>
        <end position="152"/>
    </location>
</feature>
<keyword evidence="6 8" id="KW-1133">Transmembrane helix</keyword>
<evidence type="ECO:0000256" key="6">
    <source>
        <dbReference type="ARBA" id="ARBA00022989"/>
    </source>
</evidence>
<dbReference type="AlphaFoldDB" id="A0A7X0NFL2"/>
<dbReference type="RefSeq" id="WP_184423371.1">
    <property type="nucleotide sequence ID" value="NZ_AP027362.1"/>
</dbReference>
<protein>
    <submittedName>
        <fullName evidence="10">Chloramphenicol-sensitive protein RarD</fullName>
    </submittedName>
</protein>
<proteinExistence type="inferred from homology"/>
<evidence type="ECO:0000256" key="4">
    <source>
        <dbReference type="ARBA" id="ARBA00022475"/>
    </source>
</evidence>
<feature type="transmembrane region" description="Helical" evidence="8">
    <location>
        <begin position="158"/>
        <end position="173"/>
    </location>
</feature>
<feature type="transmembrane region" description="Helical" evidence="8">
    <location>
        <begin position="185"/>
        <end position="204"/>
    </location>
</feature>
<dbReference type="SUPFAM" id="SSF103481">
    <property type="entry name" value="Multidrug resistance efflux transporter EmrE"/>
    <property type="match status" value="2"/>
</dbReference>
<dbReference type="Proteomes" id="UP000537141">
    <property type="component" value="Unassembled WGS sequence"/>
</dbReference>
<evidence type="ECO:0000256" key="2">
    <source>
        <dbReference type="ARBA" id="ARBA00007362"/>
    </source>
</evidence>
<dbReference type="PANTHER" id="PTHR22911:SF137">
    <property type="entry name" value="SOLUTE CARRIER FAMILY 35 MEMBER G2-RELATED"/>
    <property type="match status" value="1"/>
</dbReference>